<keyword evidence="1" id="KW-0732">Signal</keyword>
<name>A0ABT9I2C2_9GAMM</name>
<dbReference type="SUPFAM" id="SSF52266">
    <property type="entry name" value="SGNH hydrolase"/>
    <property type="match status" value="1"/>
</dbReference>
<evidence type="ECO:0000259" key="2">
    <source>
        <dbReference type="Pfam" id="PF13472"/>
    </source>
</evidence>
<dbReference type="EMBL" id="JAPJDZ010000052">
    <property type="protein sequence ID" value="MDP5137507.1"/>
    <property type="molecule type" value="Genomic_DNA"/>
</dbReference>
<comment type="caution">
    <text evidence="3">The sequence shown here is derived from an EMBL/GenBank/DDBJ whole genome shotgun (WGS) entry which is preliminary data.</text>
</comment>
<dbReference type="CDD" id="cd00229">
    <property type="entry name" value="SGNH_hydrolase"/>
    <property type="match status" value="1"/>
</dbReference>
<dbReference type="Proteomes" id="UP001231109">
    <property type="component" value="Unassembled WGS sequence"/>
</dbReference>
<proteinExistence type="predicted"/>
<feature type="domain" description="SGNH hydrolase-type esterase" evidence="2">
    <location>
        <begin position="71"/>
        <end position="248"/>
    </location>
</feature>
<dbReference type="Pfam" id="PF13472">
    <property type="entry name" value="Lipase_GDSL_2"/>
    <property type="match status" value="1"/>
</dbReference>
<gene>
    <name evidence="3" type="ORF">ORJ04_16240</name>
</gene>
<feature type="signal peptide" evidence="1">
    <location>
        <begin position="1"/>
        <end position="24"/>
    </location>
</feature>
<evidence type="ECO:0000313" key="3">
    <source>
        <dbReference type="EMBL" id="MDP5137507.1"/>
    </source>
</evidence>
<protein>
    <submittedName>
        <fullName evidence="3">SGNH/GDSL hydrolase family protein</fullName>
    </submittedName>
</protein>
<dbReference type="InterPro" id="IPR013830">
    <property type="entry name" value="SGNH_hydro"/>
</dbReference>
<dbReference type="GO" id="GO:0016787">
    <property type="term" value="F:hydrolase activity"/>
    <property type="evidence" value="ECO:0007669"/>
    <property type="project" value="UniProtKB-KW"/>
</dbReference>
<organism evidence="3 4">
    <name type="scientific">Rheinheimera baltica</name>
    <dbReference type="NCBI Taxonomy" id="67576"/>
    <lineage>
        <taxon>Bacteria</taxon>
        <taxon>Pseudomonadati</taxon>
        <taxon>Pseudomonadota</taxon>
        <taxon>Gammaproteobacteria</taxon>
        <taxon>Chromatiales</taxon>
        <taxon>Chromatiaceae</taxon>
        <taxon>Rheinheimera</taxon>
    </lineage>
</organism>
<accession>A0ABT9I2C2</accession>
<dbReference type="InterPro" id="IPR036514">
    <property type="entry name" value="SGNH_hydro_sf"/>
</dbReference>
<dbReference type="RefSeq" id="WP_305976838.1">
    <property type="nucleotide sequence ID" value="NZ_JAPJDZ010000052.1"/>
</dbReference>
<dbReference type="Gene3D" id="3.40.50.1110">
    <property type="entry name" value="SGNH hydrolase"/>
    <property type="match status" value="1"/>
</dbReference>
<dbReference type="PROSITE" id="PS51257">
    <property type="entry name" value="PROKAR_LIPOPROTEIN"/>
    <property type="match status" value="1"/>
</dbReference>
<sequence length="267" mass="28867">MINTCVRAASALTLLLLSACNDNSTPDSTILLPDTGNVTIVKNEYVNCGDLEQQLKHSLPYLLQKKQDWVVLGSSSAAGAGASNYQNSWAGMLASQYADVTVHNFARGGYRTYQALSSDCIVNLTRPQPDEAHNFEKAMSVAPDLVIISFPSNDQASGYANTEALFNLLALRAMFESKGVPVVILSAQPRNVSLQVQQALSEFYTVSASTFSPCFVDVFQPMVSGVAMLKSDFDSGDGVHPNDAGHRVIFQQLMAMLNAKHCVDYQG</sequence>
<evidence type="ECO:0000256" key="1">
    <source>
        <dbReference type="SAM" id="SignalP"/>
    </source>
</evidence>
<evidence type="ECO:0000313" key="4">
    <source>
        <dbReference type="Proteomes" id="UP001231109"/>
    </source>
</evidence>
<feature type="chain" id="PRO_5047335616" evidence="1">
    <location>
        <begin position="25"/>
        <end position="267"/>
    </location>
</feature>
<reference evidence="3 4" key="1">
    <citation type="submission" date="2022-11" db="EMBL/GenBank/DDBJ databases">
        <title>Viruses from the air-sea interface of a natural surface slick.</title>
        <authorList>
            <person name="Rahlff J."/>
            <person name="Holmfeldt K."/>
        </authorList>
    </citation>
    <scope>NUCLEOTIDE SEQUENCE [LARGE SCALE GENOMIC DNA]</scope>
    <source>
        <strain evidence="3 4">SMS4</strain>
    </source>
</reference>
<keyword evidence="4" id="KW-1185">Reference proteome</keyword>
<keyword evidence="3" id="KW-0378">Hydrolase</keyword>